<comment type="similarity">
    <text evidence="1">Belongs to the NAD(P)-dependent epimerase/dehydratase family. Fucose synthase subfamily.</text>
</comment>
<gene>
    <name evidence="6" type="ORF">SE17_36445</name>
</gene>
<dbReference type="PANTHER" id="PTHR43238">
    <property type="entry name" value="GDP-L-FUCOSE SYNTHASE"/>
    <property type="match status" value="1"/>
</dbReference>
<dbReference type="GO" id="GO:0016853">
    <property type="term" value="F:isomerase activity"/>
    <property type="evidence" value="ECO:0007669"/>
    <property type="project" value="UniProtKB-KW"/>
</dbReference>
<keyword evidence="4" id="KW-0413">Isomerase</keyword>
<dbReference type="CDD" id="cd05239">
    <property type="entry name" value="GDP_FS_SDR_e"/>
    <property type="match status" value="1"/>
</dbReference>
<proteinExistence type="inferred from homology"/>
<protein>
    <submittedName>
        <fullName evidence="6">NAD-dependent dehydratase</fullName>
    </submittedName>
</protein>
<dbReference type="EMBL" id="LJCR01002432">
    <property type="protein sequence ID" value="KPV48741.1"/>
    <property type="molecule type" value="Genomic_DNA"/>
</dbReference>
<dbReference type="Gene3D" id="3.90.25.10">
    <property type="entry name" value="UDP-galactose 4-epimerase, domain 1"/>
    <property type="match status" value="1"/>
</dbReference>
<accession>A0A0N8PR25</accession>
<comment type="caution">
    <text evidence="6">The sequence shown here is derived from an EMBL/GenBank/DDBJ whole genome shotgun (WGS) entry which is preliminary data.</text>
</comment>
<sequence>MKEVAYISSNTASSFWQKRRVVVTGGAGFLGGAVVRTLREHGAGDIHIPRSRDYDLRDAAAIRRMFADARPDMVIHLAANVGGIGANREHPAEFFYDNLMMGVQLLHEAWCAGVEKFVAIGTVCSYPKYTPVPFREDDIWNGYPEETNAPYGLAKKMMLVQSQAYREQYGFNSSFLLPVNLYGPGDNFNPASSHVIPALIKKCVDARDRGDAVIEAWGDGSPTREFLYVDDAARGIVLAAERYNGSEPVNLGSAYEISIKELTETIARLTGFAGRIAWDTSKP</sequence>
<evidence type="ECO:0000313" key="7">
    <source>
        <dbReference type="Proteomes" id="UP000050509"/>
    </source>
</evidence>
<dbReference type="PANTHER" id="PTHR43238:SF1">
    <property type="entry name" value="GDP-L-FUCOSE SYNTHASE"/>
    <property type="match status" value="1"/>
</dbReference>
<dbReference type="Pfam" id="PF01370">
    <property type="entry name" value="Epimerase"/>
    <property type="match status" value="1"/>
</dbReference>
<keyword evidence="3" id="KW-0560">Oxidoreductase</keyword>
<dbReference type="InterPro" id="IPR036291">
    <property type="entry name" value="NAD(P)-bd_dom_sf"/>
</dbReference>
<evidence type="ECO:0000256" key="2">
    <source>
        <dbReference type="ARBA" id="ARBA00022857"/>
    </source>
</evidence>
<dbReference type="AlphaFoldDB" id="A0A0N8PR25"/>
<evidence type="ECO:0000313" key="6">
    <source>
        <dbReference type="EMBL" id="KPV48741.1"/>
    </source>
</evidence>
<dbReference type="InterPro" id="IPR001509">
    <property type="entry name" value="Epimerase_deHydtase"/>
</dbReference>
<evidence type="ECO:0000259" key="5">
    <source>
        <dbReference type="Pfam" id="PF01370"/>
    </source>
</evidence>
<keyword evidence="2" id="KW-0521">NADP</keyword>
<name>A0A0N8PR25_9CHLR</name>
<keyword evidence="7" id="KW-1185">Reference proteome</keyword>
<dbReference type="HAMAP" id="MF_00956">
    <property type="entry name" value="GDP_fucose_synth"/>
    <property type="match status" value="1"/>
</dbReference>
<feature type="non-terminal residue" evidence="6">
    <location>
        <position position="283"/>
    </location>
</feature>
<evidence type="ECO:0000256" key="3">
    <source>
        <dbReference type="ARBA" id="ARBA00023002"/>
    </source>
</evidence>
<dbReference type="GO" id="GO:0050577">
    <property type="term" value="F:GDP-L-fucose synthase activity"/>
    <property type="evidence" value="ECO:0007669"/>
    <property type="project" value="TreeGrafter"/>
</dbReference>
<feature type="domain" description="NAD-dependent epimerase/dehydratase" evidence="5">
    <location>
        <begin position="21"/>
        <end position="252"/>
    </location>
</feature>
<evidence type="ECO:0000256" key="1">
    <source>
        <dbReference type="ARBA" id="ARBA00005959"/>
    </source>
</evidence>
<dbReference type="Gene3D" id="3.40.50.720">
    <property type="entry name" value="NAD(P)-binding Rossmann-like Domain"/>
    <property type="match status" value="1"/>
</dbReference>
<dbReference type="SUPFAM" id="SSF51735">
    <property type="entry name" value="NAD(P)-binding Rossmann-fold domains"/>
    <property type="match status" value="1"/>
</dbReference>
<reference evidence="6 7" key="1">
    <citation type="submission" date="2015-09" db="EMBL/GenBank/DDBJ databases">
        <title>Draft genome sequence of Kouleothrix aurantiaca JCM 19913.</title>
        <authorList>
            <person name="Hemp J."/>
        </authorList>
    </citation>
    <scope>NUCLEOTIDE SEQUENCE [LARGE SCALE GENOMIC DNA]</scope>
    <source>
        <strain evidence="6 7">COM-B</strain>
    </source>
</reference>
<evidence type="ECO:0000256" key="4">
    <source>
        <dbReference type="ARBA" id="ARBA00023235"/>
    </source>
</evidence>
<dbReference type="InterPro" id="IPR028614">
    <property type="entry name" value="GDP_fucose/colitose_synth"/>
</dbReference>
<organism evidence="6 7">
    <name type="scientific">Kouleothrix aurantiaca</name>
    <dbReference type="NCBI Taxonomy" id="186479"/>
    <lineage>
        <taxon>Bacteria</taxon>
        <taxon>Bacillati</taxon>
        <taxon>Chloroflexota</taxon>
        <taxon>Chloroflexia</taxon>
        <taxon>Chloroflexales</taxon>
        <taxon>Roseiflexineae</taxon>
        <taxon>Roseiflexaceae</taxon>
        <taxon>Kouleothrix</taxon>
    </lineage>
</organism>
<dbReference type="Proteomes" id="UP000050509">
    <property type="component" value="Unassembled WGS sequence"/>
</dbReference>